<accession>L5KHT0</accession>
<dbReference type="SUPFAM" id="SSF82153">
    <property type="entry name" value="FAS1 domain"/>
    <property type="match status" value="7"/>
</dbReference>
<dbReference type="Pfam" id="PF12947">
    <property type="entry name" value="EGF_3"/>
    <property type="match status" value="7"/>
</dbReference>
<feature type="domain" description="EGF-like" evidence="16">
    <location>
        <begin position="1116"/>
        <end position="1157"/>
    </location>
</feature>
<keyword evidence="3" id="KW-0597">Phosphoprotein</keyword>
<dbReference type="InterPro" id="IPR000742">
    <property type="entry name" value="EGF"/>
</dbReference>
<dbReference type="Pfam" id="PF24887">
    <property type="entry name" value="EGF_STAB1-2"/>
    <property type="match status" value="2"/>
</dbReference>
<keyword evidence="2 12" id="KW-0245">EGF-like domain</keyword>
<dbReference type="GO" id="GO:0005041">
    <property type="term" value="F:low-density lipoprotein particle receptor activity"/>
    <property type="evidence" value="ECO:0007669"/>
    <property type="project" value="TreeGrafter"/>
</dbReference>
<evidence type="ECO:0000256" key="1">
    <source>
        <dbReference type="ARBA" id="ARBA00004479"/>
    </source>
</evidence>
<feature type="domain" description="Link" evidence="18">
    <location>
        <begin position="1875"/>
        <end position="1968"/>
    </location>
</feature>
<dbReference type="InParanoid" id="L5KHT0"/>
<evidence type="ECO:0000256" key="4">
    <source>
        <dbReference type="ARBA" id="ARBA00022692"/>
    </source>
</evidence>
<protein>
    <submittedName>
        <fullName evidence="19">Stabilin-2</fullName>
    </submittedName>
</protein>
<feature type="domain" description="EGF-like" evidence="16">
    <location>
        <begin position="524"/>
        <end position="564"/>
    </location>
</feature>
<feature type="domain" description="EGF-like" evidence="16">
    <location>
        <begin position="614"/>
        <end position="654"/>
    </location>
</feature>
<feature type="domain" description="EGF-like" evidence="16">
    <location>
        <begin position="1682"/>
        <end position="1719"/>
    </location>
</feature>
<dbReference type="Gene3D" id="2.30.180.10">
    <property type="entry name" value="FAS1 domain"/>
    <property type="match status" value="7"/>
</dbReference>
<sequence>MNCPHRVSSVSDLQQGIPLRSERTRCLSPDVATSVGRPISSLSAVQATGAQIAWSAQEERVPPAAAEAVVQKAWEEMEAAHAKKGLVEQPVKPVLMTIYLDPTAQQPSIHAYKTSATLMLVAHTWDQIGTVAHAKKATTGMAMCAYQSTPAKLTLDTALRSLQCAYMMGLDRCTCQKGYVGDGSMCYGNIMERLRELNTEPRGKWQGRLTSFISLLDKAYAWPLSNLGPFTVLLPTDKGLKGLNVKELLMDNEATQYFVKLHIIAGQMNTEQMNNTDTFYTLSGRSGEIFNDDKDNQLTLKLYGSKKNVKIIQGNIIASNGLLHILDRAMDKMAPTFESNSEKTNVGHALDKDGVGGPYTIFVPSNEALNNMKDGTLDYLLSPELEVASLISTPHIRSMANQIIQFKTTENGQILANDVAMEEIEVTAKNGRIYTLTGVLIPPSIVPILPHRCDETKREIKLGTCVSCSLVHWSKCPANSEPTALFTHRCVYTGKTRSLKSGCAKYCNATVKVPKCCKGFYGSDCNQCPGGFSNPCSGNGQCADGLGGNGTCICQDGFQGSQCQFCSDPNKYGPRCDKKCLCIYGTCDNRIDGDGACLAGTCRDGSTGRFCHKQTSACGPYVQFCHIHATCEYSNGTASCVCKAGYEGDGSLCSESDPCSGLTPGGCSRNNECECKEGFRGNGIDCEPITSCLEQTEKCHPLATCQFTSSGIWSCVCQEGYEGDGFLCYGNAAVNASLQPILSAASNLTVLVPSQQAIEDMDQDEKAFWLSKSNIPTLIKYHTLRGTYGVADLQTLSSSDVLATSLQGNFLRLAKKDGNITIEGASIVDGDNAATNGVIHIINKQFNLANAIEAADAYTVFAPNNDAIENYIREKKVTTLEEDILRYHVVLEEKLLKNDLHNGMHRETMLGVSYLLSFFLHGDQLYVNEAPINYTNVATDKGVIHGLGKVLEIQKNRCDNSNTTIVRGKCGKCPQQPICPFGSKPLGEETMKCIYTIYFMGKRSVFIGCRVKCVKTVITRECCAGFFGPQCQPCPGKAQNVCFGNGICLDGVNGTGVCECGEGFSGTACETCVEGKYGIHCDQECSCVHGRCNQGPSGDGSCECDVGWRGVKCDRAINPCEISNGGCSAKADCKRTMPGSRTCVCKAGYTGDGIVCIEINPCLENHGGCDKNAECTQTGPNQAVCNCLPKYTGDGKDCSLINTCLTKNGGCSEFAICNHTGQEERTCTCKPNYIGDGFTCRGNIHQEHSVRDLVGSGPFTVFAPLSTAFDEEPRIKDWDKQGLMPQVLRYHVIACHQLLLENLKSTPNATSLQGESIVISVSQDTVYINNKAKIISSDIISTNGIIHIIDKVLSPQNMLITPQDASGRILQNLTTVAINHGYIKFNNLIQGAGLLSIISDPIHTPVTLFWPTDQALQALPAEQRDFLFNQDNKDKLKEYLKFHVIRDAKVSAADLPRSTAWKTLQGSELSVKCGAGSDIPLCGLISSPLLAVRENQLRVPPSQISQQICNFHLPWLVPEQFYLPIQKGELFLNDQTCRIVQRELLFDLGVAYGIDCLLIDPTLGGRCDTFATFNVSGDCGSCVYTPSCPRWTKPKGVKQKCLYNLPFKRNLEGCRQQCALVIQLSRCCKGYFGRDCQACPGGPDTPCNNRGVCLDQYSATGECKCNTGFNGTACELCWPGRFGPDCQPCSCSDHGQCDEGITGSGQCLCEAGWTGRFCDTRAVLPPVCTPPCSAHATCKENNTCECNLNYEGDGLTCTVVDFCKQNNGGCAKVAKCSQKGTKVSCSCSKGYQGDGHSCTEIDPCADGLNGGCHEHATCKMTGPGKKKCECKSHYVGDGLDCEPEQLPIDRCLQDNGQCHADASCADLHFQDSTVGVFHLRSPLGQYKLTFDKAKEACANEAATMATYNQLSYAQKAKYHLCSAGWLESGRVAYPTAYASQNCGSGVVGIVDYGPRNNKSEMWDVFCYRMKDVNCTCKVGYVGDGFSCSGNLLQVLMSFPSLTNFLMGVLAYSNSSARGRAFLKHLTDLSTRSTLFVPQNSGLGENETLSGRDIEHHFANVSIFFYNDLVNGTILQTRLGSQLLITSSQDQGQLETRFVDGRAILQWDIFASNGIIHVISRPLKAPPAPVTAVHTGLGTGIFFAITLVIGAIALAAYSYFRLHRRTTGFQRFESEEDIDVTALGKRQPENVSNPMYESATSAPPEPSYDPFTATLFQVSEEQQLESGDPLGVQ</sequence>
<dbReference type="SMART" id="SM00181">
    <property type="entry name" value="EGF"/>
    <property type="match status" value="15"/>
</dbReference>
<feature type="transmembrane region" description="Helical" evidence="15">
    <location>
        <begin position="2136"/>
        <end position="2159"/>
    </location>
</feature>
<dbReference type="SUPFAM" id="SSF56436">
    <property type="entry name" value="C-type lectin-like"/>
    <property type="match status" value="1"/>
</dbReference>
<keyword evidence="5" id="KW-0677">Repeat</keyword>
<dbReference type="CDD" id="cd03515">
    <property type="entry name" value="Link_domain_TSG_6_like"/>
    <property type="match status" value="1"/>
</dbReference>
<dbReference type="FunFam" id="3.10.100.10:FF:000001">
    <property type="entry name" value="Hyaluronan proteoglycan link protein 1"/>
    <property type="match status" value="1"/>
</dbReference>
<feature type="domain" description="FAS1" evidence="17">
    <location>
        <begin position="1253"/>
        <end position="1353"/>
    </location>
</feature>
<dbReference type="GO" id="GO:0007155">
    <property type="term" value="P:cell adhesion"/>
    <property type="evidence" value="ECO:0007669"/>
    <property type="project" value="InterPro"/>
</dbReference>
<keyword evidence="4 15" id="KW-0812">Transmembrane</keyword>
<reference evidence="20" key="1">
    <citation type="journal article" date="2013" name="Science">
        <title>Comparative analysis of bat genomes provides insight into the evolution of flight and immunity.</title>
        <authorList>
            <person name="Zhang G."/>
            <person name="Cowled C."/>
            <person name="Shi Z."/>
            <person name="Huang Z."/>
            <person name="Bishop-Lilly K.A."/>
            <person name="Fang X."/>
            <person name="Wynne J.W."/>
            <person name="Xiong Z."/>
            <person name="Baker M.L."/>
            <person name="Zhao W."/>
            <person name="Tachedjian M."/>
            <person name="Zhu Y."/>
            <person name="Zhou P."/>
            <person name="Jiang X."/>
            <person name="Ng J."/>
            <person name="Yang L."/>
            <person name="Wu L."/>
            <person name="Xiao J."/>
            <person name="Feng Y."/>
            <person name="Chen Y."/>
            <person name="Sun X."/>
            <person name="Zhang Y."/>
            <person name="Marsh G.A."/>
            <person name="Crameri G."/>
            <person name="Broder C.C."/>
            <person name="Frey K.G."/>
            <person name="Wang L.F."/>
            <person name="Wang J."/>
        </authorList>
    </citation>
    <scope>NUCLEOTIDE SEQUENCE [LARGE SCALE GENOMIC DNA]</scope>
</reference>
<dbReference type="SMART" id="SM00554">
    <property type="entry name" value="FAS1"/>
    <property type="match status" value="7"/>
</dbReference>
<dbReference type="FunFam" id="2.30.180.10:FF:000020">
    <property type="entry name" value="Stabilin 2"/>
    <property type="match status" value="1"/>
</dbReference>
<dbReference type="PROSITE" id="PS50963">
    <property type="entry name" value="LINK_2"/>
    <property type="match status" value="1"/>
</dbReference>
<evidence type="ECO:0000256" key="8">
    <source>
        <dbReference type="ARBA" id="ARBA00023157"/>
    </source>
</evidence>
<organism evidence="19 20">
    <name type="scientific">Pteropus alecto</name>
    <name type="common">Black flying fox</name>
    <dbReference type="NCBI Taxonomy" id="9402"/>
    <lineage>
        <taxon>Eukaryota</taxon>
        <taxon>Metazoa</taxon>
        <taxon>Chordata</taxon>
        <taxon>Craniata</taxon>
        <taxon>Vertebrata</taxon>
        <taxon>Euteleostomi</taxon>
        <taxon>Mammalia</taxon>
        <taxon>Eutheria</taxon>
        <taxon>Laurasiatheria</taxon>
        <taxon>Chiroptera</taxon>
        <taxon>Yinpterochiroptera</taxon>
        <taxon>Pteropodoidea</taxon>
        <taxon>Pteropodidae</taxon>
        <taxon>Pteropodinae</taxon>
        <taxon>Pteropus</taxon>
    </lineage>
</organism>
<comment type="subcellular location">
    <subcellularLocation>
        <location evidence="1">Membrane</location>
        <topology evidence="1">Single-pass type I membrane protein</topology>
    </subcellularLocation>
</comment>
<feature type="disulfide bond" evidence="12">
    <location>
        <begin position="554"/>
        <end position="563"/>
    </location>
</feature>
<evidence type="ECO:0000256" key="14">
    <source>
        <dbReference type="SAM" id="MobiDB-lite"/>
    </source>
</evidence>
<dbReference type="PROSITE" id="PS00022">
    <property type="entry name" value="EGF_1"/>
    <property type="match status" value="5"/>
</dbReference>
<evidence type="ECO:0000256" key="10">
    <source>
        <dbReference type="ARBA" id="ARBA00023180"/>
    </source>
</evidence>
<evidence type="ECO:0000313" key="19">
    <source>
        <dbReference type="EMBL" id="ELK10321.1"/>
    </source>
</evidence>
<dbReference type="Pfam" id="PF02469">
    <property type="entry name" value="Fasciclin"/>
    <property type="match status" value="7"/>
</dbReference>
<dbReference type="Proteomes" id="UP000010552">
    <property type="component" value="Unassembled WGS sequence"/>
</dbReference>
<feature type="domain" description="EGF-like" evidence="16">
    <location>
        <begin position="1077"/>
        <end position="1114"/>
    </location>
</feature>
<feature type="domain" description="FAS1" evidence="17">
    <location>
        <begin position="321"/>
        <end position="440"/>
    </location>
</feature>
<keyword evidence="9" id="KW-0675">Receptor</keyword>
<evidence type="ECO:0000256" key="5">
    <source>
        <dbReference type="ARBA" id="ARBA00022737"/>
    </source>
</evidence>
<dbReference type="InterPro" id="IPR056806">
    <property type="entry name" value="EGF_STAB1-2"/>
</dbReference>
<dbReference type="PROSITE" id="PS01186">
    <property type="entry name" value="EGF_2"/>
    <property type="match status" value="5"/>
</dbReference>
<feature type="region of interest" description="Disordered" evidence="14">
    <location>
        <begin position="2179"/>
        <end position="2211"/>
    </location>
</feature>
<keyword evidence="11" id="KW-0424">Laminin EGF-like domain</keyword>
<dbReference type="InterPro" id="IPR000782">
    <property type="entry name" value="FAS1_domain"/>
</dbReference>
<dbReference type="EMBL" id="KB030754">
    <property type="protein sequence ID" value="ELK10321.1"/>
    <property type="molecule type" value="Genomic_DNA"/>
</dbReference>
<dbReference type="PANTHER" id="PTHR24038:SF0">
    <property type="entry name" value="STABILIN-2"/>
    <property type="match status" value="1"/>
</dbReference>
<evidence type="ECO:0000256" key="7">
    <source>
        <dbReference type="ARBA" id="ARBA00023136"/>
    </source>
</evidence>
<dbReference type="SUPFAM" id="SSF57196">
    <property type="entry name" value="EGF/Laminin"/>
    <property type="match status" value="1"/>
</dbReference>
<dbReference type="GO" id="GO:0016020">
    <property type="term" value="C:membrane"/>
    <property type="evidence" value="ECO:0007669"/>
    <property type="project" value="UniProtKB-SubCell"/>
</dbReference>
<dbReference type="GO" id="GO:0030169">
    <property type="term" value="F:low-density lipoprotein particle binding"/>
    <property type="evidence" value="ECO:0007669"/>
    <property type="project" value="TreeGrafter"/>
</dbReference>
<evidence type="ECO:0000313" key="20">
    <source>
        <dbReference type="Proteomes" id="UP000010552"/>
    </source>
</evidence>
<dbReference type="FunFam" id="2.30.180.10:FF:000005">
    <property type="entry name" value="Stabilin 2"/>
    <property type="match status" value="2"/>
</dbReference>
<feature type="domain" description="EGF-like" evidence="16">
    <location>
        <begin position="1200"/>
        <end position="1239"/>
    </location>
</feature>
<dbReference type="FunFam" id="2.10.25.10:FF:000497">
    <property type="entry name" value="Stabilin 2"/>
    <property type="match status" value="1"/>
</dbReference>
<feature type="domain" description="FAS1" evidence="17">
    <location>
        <begin position="822"/>
        <end position="951"/>
    </location>
</feature>
<keyword evidence="6 15" id="KW-1133">Transmembrane helix</keyword>
<name>L5KHT0_PTEAL</name>
<feature type="disulfide bond" evidence="12">
    <location>
        <begin position="1104"/>
        <end position="1113"/>
    </location>
</feature>
<dbReference type="InterPro" id="IPR016187">
    <property type="entry name" value="CTDL_fold"/>
</dbReference>
<dbReference type="SMART" id="SM00445">
    <property type="entry name" value="LINK"/>
    <property type="match status" value="1"/>
</dbReference>
<evidence type="ECO:0000259" key="18">
    <source>
        <dbReference type="PROSITE" id="PS50963"/>
    </source>
</evidence>
<feature type="domain" description="EGF-like" evidence="16">
    <location>
        <begin position="1635"/>
        <end position="1675"/>
    </location>
</feature>
<feature type="domain" description="EGF-like" evidence="16">
    <location>
        <begin position="1800"/>
        <end position="1842"/>
    </location>
</feature>
<dbReference type="Gene3D" id="3.10.100.10">
    <property type="entry name" value="Mannose-Binding Protein A, subunit A"/>
    <property type="match status" value="1"/>
</dbReference>
<dbReference type="FunFam" id="2.30.180.10:FF:000018">
    <property type="entry name" value="Stabilin 2"/>
    <property type="match status" value="1"/>
</dbReference>
<evidence type="ECO:0000256" key="12">
    <source>
        <dbReference type="PROSITE-ProRule" id="PRU00076"/>
    </source>
</evidence>
<feature type="domain" description="FAS1" evidence="17">
    <location>
        <begin position="1988"/>
        <end position="2122"/>
    </location>
</feature>
<dbReference type="GO" id="GO:0005540">
    <property type="term" value="F:hyaluronic acid binding"/>
    <property type="evidence" value="ECO:0007669"/>
    <property type="project" value="InterPro"/>
</dbReference>
<dbReference type="FunFam" id="2.10.25.10:FF:000278">
    <property type="entry name" value="Stabilin 2"/>
    <property type="match status" value="1"/>
</dbReference>
<dbReference type="GO" id="GO:0006898">
    <property type="term" value="P:receptor-mediated endocytosis"/>
    <property type="evidence" value="ECO:0007669"/>
    <property type="project" value="UniProtKB-ARBA"/>
</dbReference>
<dbReference type="FunFam" id="2.30.180.10:FF:000017">
    <property type="entry name" value="Stabilin 2"/>
    <property type="match status" value="1"/>
</dbReference>
<dbReference type="GO" id="GO:0005509">
    <property type="term" value="F:calcium ion binding"/>
    <property type="evidence" value="ECO:0007669"/>
    <property type="project" value="InterPro"/>
</dbReference>
<dbReference type="PROSITE" id="PS50026">
    <property type="entry name" value="EGF_3"/>
    <property type="match status" value="10"/>
</dbReference>
<comment type="caution">
    <text evidence="12">Lacks conserved residue(s) required for the propagation of feature annotation.</text>
</comment>
<dbReference type="InterPro" id="IPR000538">
    <property type="entry name" value="Link_dom"/>
</dbReference>
<evidence type="ECO:0000256" key="15">
    <source>
        <dbReference type="SAM" id="Phobius"/>
    </source>
</evidence>
<evidence type="ECO:0000256" key="13">
    <source>
        <dbReference type="PROSITE-ProRule" id="PRU00323"/>
    </source>
</evidence>
<dbReference type="FunFam" id="2.10.25.10:FF:000040">
    <property type="entry name" value="Stabilin 2"/>
    <property type="match status" value="3"/>
</dbReference>
<dbReference type="Gene3D" id="2.10.25.10">
    <property type="entry name" value="Laminin"/>
    <property type="match status" value="8"/>
</dbReference>
<feature type="domain" description="FAS1" evidence="17">
    <location>
        <begin position="1369"/>
        <end position="1558"/>
    </location>
</feature>
<dbReference type="PROSITE" id="PS50213">
    <property type="entry name" value="FAS1"/>
    <property type="match status" value="6"/>
</dbReference>
<evidence type="ECO:0000259" key="17">
    <source>
        <dbReference type="PROSITE" id="PS50213"/>
    </source>
</evidence>
<feature type="domain" description="EGF-like" evidence="16">
    <location>
        <begin position="1032"/>
        <end position="1070"/>
    </location>
</feature>
<dbReference type="InterPro" id="IPR024731">
    <property type="entry name" value="NELL2-like_EGF"/>
</dbReference>
<feature type="compositionally biased region" description="Polar residues" evidence="14">
    <location>
        <begin position="2188"/>
        <end position="2200"/>
    </location>
</feature>
<dbReference type="Gene3D" id="2.170.300.10">
    <property type="entry name" value="Tie2 ligand-binding domain superfamily"/>
    <property type="match status" value="1"/>
</dbReference>
<dbReference type="InterPro" id="IPR036378">
    <property type="entry name" value="FAS1_dom_sf"/>
</dbReference>
<keyword evidence="7 15" id="KW-0472">Membrane</keyword>
<evidence type="ECO:0000256" key="11">
    <source>
        <dbReference type="ARBA" id="ARBA00023292"/>
    </source>
</evidence>
<evidence type="ECO:0000256" key="6">
    <source>
        <dbReference type="ARBA" id="ARBA00022989"/>
    </source>
</evidence>
<gene>
    <name evidence="19" type="ORF">PAL_GLEAN10015473</name>
</gene>
<feature type="domain" description="EGF-like" evidence="16">
    <location>
        <begin position="1158"/>
        <end position="1199"/>
    </location>
</feature>
<dbReference type="FunCoup" id="L5KHT0">
    <property type="interactions" value="31"/>
</dbReference>
<feature type="disulfide bond" evidence="12">
    <location>
        <begin position="1085"/>
        <end position="1102"/>
    </location>
</feature>
<dbReference type="InterPro" id="IPR016186">
    <property type="entry name" value="C-type_lectin-like/link_sf"/>
</dbReference>
<keyword evidence="8 12" id="KW-1015">Disulfide bond</keyword>
<feature type="disulfide bond" evidence="13">
    <location>
        <begin position="1921"/>
        <end position="1942"/>
    </location>
</feature>
<evidence type="ECO:0000259" key="16">
    <source>
        <dbReference type="PROSITE" id="PS50026"/>
    </source>
</evidence>
<dbReference type="FunFam" id="2.10.25.10:FF:000708">
    <property type="entry name" value="Stabilin 2"/>
    <property type="match status" value="1"/>
</dbReference>
<evidence type="ECO:0000256" key="2">
    <source>
        <dbReference type="ARBA" id="ARBA00022536"/>
    </source>
</evidence>
<dbReference type="PROSITE" id="PS01241">
    <property type="entry name" value="LINK_1"/>
    <property type="match status" value="1"/>
</dbReference>
<dbReference type="InterPro" id="IPR001881">
    <property type="entry name" value="EGF-like_Ca-bd_dom"/>
</dbReference>
<dbReference type="FunFam" id="2.10.25.10:FF:000410">
    <property type="entry name" value="Stabilin 2"/>
    <property type="match status" value="1"/>
</dbReference>
<feature type="disulfide bond" evidence="12">
    <location>
        <begin position="1665"/>
        <end position="1674"/>
    </location>
</feature>
<dbReference type="eggNOG" id="KOG1218">
    <property type="taxonomic scope" value="Eukaryota"/>
</dbReference>
<feature type="disulfide bond" evidence="13">
    <location>
        <begin position="1897"/>
        <end position="1966"/>
    </location>
</feature>
<dbReference type="STRING" id="9402.L5KHT0"/>
<keyword evidence="20" id="KW-1185">Reference proteome</keyword>
<feature type="disulfide bond" evidence="12">
    <location>
        <begin position="1709"/>
        <end position="1718"/>
    </location>
</feature>
<proteinExistence type="predicted"/>
<dbReference type="SMART" id="SM00179">
    <property type="entry name" value="EGF_CA"/>
    <property type="match status" value="4"/>
</dbReference>
<dbReference type="Pfam" id="PF00193">
    <property type="entry name" value="Xlink"/>
    <property type="match status" value="1"/>
</dbReference>
<dbReference type="PANTHER" id="PTHR24038">
    <property type="entry name" value="STABILIN"/>
    <property type="match status" value="1"/>
</dbReference>
<feature type="domain" description="FAS1" evidence="17">
    <location>
        <begin position="196"/>
        <end position="330"/>
    </location>
</feature>
<keyword evidence="10" id="KW-0325">Glycoprotein</keyword>
<evidence type="ECO:0000256" key="3">
    <source>
        <dbReference type="ARBA" id="ARBA00022553"/>
    </source>
</evidence>
<feature type="disulfide bond" evidence="12">
    <location>
        <begin position="1060"/>
        <end position="1069"/>
    </location>
</feature>
<evidence type="ECO:0000256" key="9">
    <source>
        <dbReference type="ARBA" id="ARBA00023170"/>
    </source>
</evidence>